<dbReference type="Proteomes" id="UP000316639">
    <property type="component" value="Unassembled WGS sequence"/>
</dbReference>
<dbReference type="SMART" id="SM00020">
    <property type="entry name" value="Tryp_SPc"/>
    <property type="match status" value="1"/>
</dbReference>
<dbReference type="PANTHER" id="PTHR24276">
    <property type="entry name" value="POLYSERASE-RELATED"/>
    <property type="match status" value="1"/>
</dbReference>
<dbReference type="PRINTS" id="PR00722">
    <property type="entry name" value="CHYMOTRYPSIN"/>
</dbReference>
<dbReference type="InterPro" id="IPR043504">
    <property type="entry name" value="Peptidase_S1_PA_chymotrypsin"/>
</dbReference>
<feature type="signal peptide" evidence="3">
    <location>
        <begin position="1"/>
        <end position="26"/>
    </location>
</feature>
<dbReference type="OrthoDB" id="4310587at2"/>
<dbReference type="AlphaFoldDB" id="A0A563F3E0"/>
<dbReference type="SUPFAM" id="SSF50494">
    <property type="entry name" value="Trypsin-like serine proteases"/>
    <property type="match status" value="1"/>
</dbReference>
<accession>A0A563F3E0</accession>
<dbReference type="EMBL" id="VOBR01000002">
    <property type="protein sequence ID" value="TWP53864.1"/>
    <property type="molecule type" value="Genomic_DNA"/>
</dbReference>
<evidence type="ECO:0000313" key="6">
    <source>
        <dbReference type="Proteomes" id="UP000316639"/>
    </source>
</evidence>
<evidence type="ECO:0000313" key="5">
    <source>
        <dbReference type="EMBL" id="TWP53864.1"/>
    </source>
</evidence>
<comment type="caution">
    <text evidence="5">The sequence shown here is derived from an EMBL/GenBank/DDBJ whole genome shotgun (WGS) entry which is preliminary data.</text>
</comment>
<evidence type="ECO:0000256" key="2">
    <source>
        <dbReference type="ARBA" id="ARBA00023157"/>
    </source>
</evidence>
<dbReference type="GO" id="GO:0004252">
    <property type="term" value="F:serine-type endopeptidase activity"/>
    <property type="evidence" value="ECO:0007669"/>
    <property type="project" value="InterPro"/>
</dbReference>
<feature type="domain" description="Peptidase S1" evidence="4">
    <location>
        <begin position="36"/>
        <end position="226"/>
    </location>
</feature>
<dbReference type="InterPro" id="IPR001254">
    <property type="entry name" value="Trypsin_dom"/>
</dbReference>
<dbReference type="InterPro" id="IPR050430">
    <property type="entry name" value="Peptidase_S1"/>
</dbReference>
<dbReference type="InterPro" id="IPR009003">
    <property type="entry name" value="Peptidase_S1_PA"/>
</dbReference>
<evidence type="ECO:0000256" key="1">
    <source>
        <dbReference type="ARBA" id="ARBA00007664"/>
    </source>
</evidence>
<sequence>MRLKLFSVMVGAVLVAGLGTAAPSQASESADVHPNIIGGGTVPEGGAPWGAQVSAGGFCSGSVIGPLWVLTAAHCGRGGSVRVGSQRLGQGRSIRVVQDFTNGDVALKKLASPANISKYMPYTATPPPMGATVQIYGWGGISAPGGPLAQSIKTANLRVVAIGGTINGAPINGQAYFGDSGGPMVYNGQVIGTCTGPVGGGSDPSKLTVAYQNIPRRAAWVQQTTGIRPGGAGPNQ</sequence>
<keyword evidence="5" id="KW-0645">Protease</keyword>
<evidence type="ECO:0000256" key="3">
    <source>
        <dbReference type="SAM" id="SignalP"/>
    </source>
</evidence>
<dbReference type="Gene3D" id="2.40.10.10">
    <property type="entry name" value="Trypsin-like serine proteases"/>
    <property type="match status" value="1"/>
</dbReference>
<gene>
    <name evidence="5" type="ORF">FKR81_03660</name>
</gene>
<dbReference type="Pfam" id="PF00089">
    <property type="entry name" value="Trypsin"/>
    <property type="match status" value="1"/>
</dbReference>
<keyword evidence="6" id="KW-1185">Reference proteome</keyword>
<dbReference type="InterPro" id="IPR001314">
    <property type="entry name" value="Peptidase_S1A"/>
</dbReference>
<dbReference type="GO" id="GO:0006508">
    <property type="term" value="P:proteolysis"/>
    <property type="evidence" value="ECO:0007669"/>
    <property type="project" value="UniProtKB-KW"/>
</dbReference>
<evidence type="ECO:0000259" key="4">
    <source>
        <dbReference type="PROSITE" id="PS50240"/>
    </source>
</evidence>
<proteinExistence type="inferred from homology"/>
<reference evidence="5 6" key="1">
    <citation type="submission" date="2019-07" db="EMBL/GenBank/DDBJ databases">
        <title>Lentzea xizangensis sp. nov., isolated from Qinghai-Tibetan Plateau Soils.</title>
        <authorList>
            <person name="Huang J."/>
        </authorList>
    </citation>
    <scope>NUCLEOTIDE SEQUENCE [LARGE SCALE GENOMIC DNA]</scope>
    <source>
        <strain evidence="5 6">FXJ1.1311</strain>
    </source>
</reference>
<name>A0A563F3E0_9PSEU</name>
<dbReference type="PROSITE" id="PS00134">
    <property type="entry name" value="TRYPSIN_HIS"/>
    <property type="match status" value="1"/>
</dbReference>
<dbReference type="PROSITE" id="PS50240">
    <property type="entry name" value="TRYPSIN_DOM"/>
    <property type="match status" value="1"/>
</dbReference>
<comment type="similarity">
    <text evidence="1">Belongs to the peptidase S1 family.</text>
</comment>
<dbReference type="InterPro" id="IPR018114">
    <property type="entry name" value="TRYPSIN_HIS"/>
</dbReference>
<organism evidence="5 6">
    <name type="scientific">Lentzea tibetensis</name>
    <dbReference type="NCBI Taxonomy" id="2591470"/>
    <lineage>
        <taxon>Bacteria</taxon>
        <taxon>Bacillati</taxon>
        <taxon>Actinomycetota</taxon>
        <taxon>Actinomycetes</taxon>
        <taxon>Pseudonocardiales</taxon>
        <taxon>Pseudonocardiaceae</taxon>
        <taxon>Lentzea</taxon>
    </lineage>
</organism>
<keyword evidence="2" id="KW-1015">Disulfide bond</keyword>
<keyword evidence="5" id="KW-0378">Hydrolase</keyword>
<feature type="chain" id="PRO_5022190594" evidence="3">
    <location>
        <begin position="27"/>
        <end position="236"/>
    </location>
</feature>
<protein>
    <submittedName>
        <fullName evidence="5">Trypsin-like serine protease</fullName>
    </submittedName>
</protein>
<dbReference type="RefSeq" id="WP_146349460.1">
    <property type="nucleotide sequence ID" value="NZ_VOBR01000002.1"/>
</dbReference>
<dbReference type="PANTHER" id="PTHR24276:SF98">
    <property type="entry name" value="FI18310P1-RELATED"/>
    <property type="match status" value="1"/>
</dbReference>
<keyword evidence="3" id="KW-0732">Signal</keyword>